<dbReference type="InterPro" id="IPR020845">
    <property type="entry name" value="AMP-binding_CS"/>
</dbReference>
<evidence type="ECO:0000256" key="3">
    <source>
        <dbReference type="ARBA" id="ARBA00022832"/>
    </source>
</evidence>
<dbReference type="EMBL" id="CAUYUE010000016">
    <property type="protein sequence ID" value="CAK0787064.1"/>
    <property type="molecule type" value="Genomic_DNA"/>
</dbReference>
<comment type="caution">
    <text evidence="7">The sequence shown here is derived from an EMBL/GenBank/DDBJ whole genome shotgun (WGS) entry which is preliminary data.</text>
</comment>
<dbReference type="Proteomes" id="UP001314263">
    <property type="component" value="Unassembled WGS sequence"/>
</dbReference>
<dbReference type="GO" id="GO:0006631">
    <property type="term" value="P:fatty acid metabolic process"/>
    <property type="evidence" value="ECO:0007669"/>
    <property type="project" value="UniProtKB-KW"/>
</dbReference>
<gene>
    <name evidence="7" type="ORF">CVIRNUC_010280</name>
</gene>
<proteinExistence type="inferred from homology"/>
<evidence type="ECO:0000256" key="2">
    <source>
        <dbReference type="ARBA" id="ARBA00022598"/>
    </source>
</evidence>
<dbReference type="CDD" id="cd12119">
    <property type="entry name" value="ttLC_FACS_AlkK_like"/>
    <property type="match status" value="1"/>
</dbReference>
<dbReference type="FunFam" id="3.30.300.30:FF:000008">
    <property type="entry name" value="2,3-dihydroxybenzoate-AMP ligase"/>
    <property type="match status" value="1"/>
</dbReference>
<reference evidence="7 8" key="1">
    <citation type="submission" date="2023-10" db="EMBL/GenBank/DDBJ databases">
        <authorList>
            <person name="Maclean D."/>
            <person name="Macfadyen A."/>
        </authorList>
    </citation>
    <scope>NUCLEOTIDE SEQUENCE [LARGE SCALE GENOMIC DNA]</scope>
</reference>
<evidence type="ECO:0000259" key="6">
    <source>
        <dbReference type="Pfam" id="PF13193"/>
    </source>
</evidence>
<dbReference type="GO" id="GO:0016874">
    <property type="term" value="F:ligase activity"/>
    <property type="evidence" value="ECO:0007669"/>
    <property type="project" value="UniProtKB-KW"/>
</dbReference>
<dbReference type="InterPro" id="IPR045851">
    <property type="entry name" value="AMP-bd_C_sf"/>
</dbReference>
<evidence type="ECO:0000313" key="7">
    <source>
        <dbReference type="EMBL" id="CAK0787064.1"/>
    </source>
</evidence>
<keyword evidence="4" id="KW-0443">Lipid metabolism</keyword>
<accession>A0AAV1IIA3</accession>
<dbReference type="SUPFAM" id="SSF56801">
    <property type="entry name" value="Acetyl-CoA synthetase-like"/>
    <property type="match status" value="1"/>
</dbReference>
<feature type="domain" description="AMP-dependent synthetase/ligase" evidence="5">
    <location>
        <begin position="35"/>
        <end position="406"/>
    </location>
</feature>
<dbReference type="InterPro" id="IPR025110">
    <property type="entry name" value="AMP-bd_C"/>
</dbReference>
<dbReference type="Gene3D" id="3.30.300.30">
    <property type="match status" value="1"/>
</dbReference>
<organism evidence="7 8">
    <name type="scientific">Coccomyxa viridis</name>
    <dbReference type="NCBI Taxonomy" id="1274662"/>
    <lineage>
        <taxon>Eukaryota</taxon>
        <taxon>Viridiplantae</taxon>
        <taxon>Chlorophyta</taxon>
        <taxon>core chlorophytes</taxon>
        <taxon>Trebouxiophyceae</taxon>
        <taxon>Trebouxiophyceae incertae sedis</taxon>
        <taxon>Coccomyxaceae</taxon>
        <taxon>Coccomyxa</taxon>
    </lineage>
</organism>
<dbReference type="PANTHER" id="PTHR43859">
    <property type="entry name" value="ACYL-ACTIVATING ENZYME"/>
    <property type="match status" value="1"/>
</dbReference>
<name>A0AAV1IIA3_9CHLO</name>
<comment type="similarity">
    <text evidence="1">Belongs to the ATP-dependent AMP-binding enzyme family.</text>
</comment>
<evidence type="ECO:0008006" key="9">
    <source>
        <dbReference type="Google" id="ProtNLM"/>
    </source>
</evidence>
<keyword evidence="8" id="KW-1185">Reference proteome</keyword>
<dbReference type="PANTHER" id="PTHR43859:SF4">
    <property type="entry name" value="BUTANOATE--COA LIGASE AAE1-RELATED"/>
    <property type="match status" value="1"/>
</dbReference>
<dbReference type="Pfam" id="PF00501">
    <property type="entry name" value="AMP-binding"/>
    <property type="match status" value="1"/>
</dbReference>
<dbReference type="InterPro" id="IPR042099">
    <property type="entry name" value="ANL_N_sf"/>
</dbReference>
<keyword evidence="3" id="KW-0276">Fatty acid metabolism</keyword>
<dbReference type="PROSITE" id="PS00455">
    <property type="entry name" value="AMP_BINDING"/>
    <property type="match status" value="1"/>
</dbReference>
<feature type="domain" description="AMP-binding enzyme C-terminal" evidence="6">
    <location>
        <begin position="454"/>
        <end position="529"/>
    </location>
</feature>
<dbReference type="NCBIfam" id="NF004837">
    <property type="entry name" value="PRK06187.1"/>
    <property type="match status" value="1"/>
</dbReference>
<dbReference type="Gene3D" id="3.40.50.12780">
    <property type="entry name" value="N-terminal domain of ligase-like"/>
    <property type="match status" value="1"/>
</dbReference>
<evidence type="ECO:0000259" key="5">
    <source>
        <dbReference type="Pfam" id="PF00501"/>
    </source>
</evidence>
<dbReference type="AlphaFoldDB" id="A0AAV1IIA3"/>
<evidence type="ECO:0000256" key="1">
    <source>
        <dbReference type="ARBA" id="ARBA00006432"/>
    </source>
</evidence>
<dbReference type="InterPro" id="IPR000873">
    <property type="entry name" value="AMP-dep_synth/lig_dom"/>
</dbReference>
<keyword evidence="2" id="KW-0436">Ligase</keyword>
<protein>
    <recommendedName>
        <fullName evidence="9">Long-chain fatty acid--CoA ligase</fullName>
    </recommendedName>
</protein>
<evidence type="ECO:0000313" key="8">
    <source>
        <dbReference type="Proteomes" id="UP001314263"/>
    </source>
</evidence>
<dbReference type="Pfam" id="PF13193">
    <property type="entry name" value="AMP-binding_C"/>
    <property type="match status" value="1"/>
</dbReference>
<sequence>MKGLMQDHPLLLTGILDYAARWHGEQEVVTRTVEGPVVISNYAEVHERARLCALALRRLGIQQGDRVATVAWNTCRHLESWYGIMGLGAVCHTLNPRLFLADLEYIMNHAEDKIVMFDLDLAGVIAKLRPKLATVQRLVALTDRQHMHKVEEAGLHGCLCYEELIEAERPRLDGFQWVRVDENDACGLCYTSGTTGRPKGVLYSHRANFLHTFTMAMPDALSLSSATSIMAIVPLFHANAWGLVFGAPMFGSKLVLPGPYLDGESLYHLMEAQRCTLAAGVPTVFMALLQYLHSSKQGLSTLSIMNTGGAACPPLLLEEFQEKRGIQMRHMWGMTELAPMGSVAGLKGTLPPMSREERMALQLKQGRPPQLVDMRIVDGSNRELPRDGKTPGDLQVRGPHVISRYFRHDKDATGEDQWFTTGDVATIDRFGHFQITDRSKDLIKTGGEWVSSIELDGIIMSHPAVLEAAVVGVPHPKWTERPLLVVVPQPGKQPSKDELLSYFKGKTAKWWIPDDVVFLKEIPHTATGKVSKMTLRQQLKDYKSTGSKL</sequence>
<evidence type="ECO:0000256" key="4">
    <source>
        <dbReference type="ARBA" id="ARBA00023098"/>
    </source>
</evidence>